<organism evidence="2 3">
    <name type="scientific">Lasius platythorax</name>
    <dbReference type="NCBI Taxonomy" id="488582"/>
    <lineage>
        <taxon>Eukaryota</taxon>
        <taxon>Metazoa</taxon>
        <taxon>Ecdysozoa</taxon>
        <taxon>Arthropoda</taxon>
        <taxon>Hexapoda</taxon>
        <taxon>Insecta</taxon>
        <taxon>Pterygota</taxon>
        <taxon>Neoptera</taxon>
        <taxon>Endopterygota</taxon>
        <taxon>Hymenoptera</taxon>
        <taxon>Apocrita</taxon>
        <taxon>Aculeata</taxon>
        <taxon>Formicoidea</taxon>
        <taxon>Formicidae</taxon>
        <taxon>Formicinae</taxon>
        <taxon>Lasius</taxon>
        <taxon>Lasius</taxon>
    </lineage>
</organism>
<sequence length="110" mass="12760">MLNSCESSKDRSADYAPRYRESARKRETIARSEPEDEKGKGSLEYSRSRENMALEARCTLLYGRRIIHTSTPTEARPVVEPGLKERTSRDWIGHRNWIAFPVPWGIKPLR</sequence>
<evidence type="ECO:0000256" key="1">
    <source>
        <dbReference type="SAM" id="MobiDB-lite"/>
    </source>
</evidence>
<feature type="region of interest" description="Disordered" evidence="1">
    <location>
        <begin position="1"/>
        <end position="46"/>
    </location>
</feature>
<dbReference type="EMBL" id="OZ034832">
    <property type="protein sequence ID" value="CAL1689851.1"/>
    <property type="molecule type" value="Genomic_DNA"/>
</dbReference>
<dbReference type="Proteomes" id="UP001497644">
    <property type="component" value="Chromosome 9"/>
</dbReference>
<evidence type="ECO:0000313" key="2">
    <source>
        <dbReference type="EMBL" id="CAL1689851.1"/>
    </source>
</evidence>
<proteinExistence type="predicted"/>
<reference evidence="2" key="1">
    <citation type="submission" date="2024-04" db="EMBL/GenBank/DDBJ databases">
        <authorList>
            <consortium name="Molecular Ecology Group"/>
        </authorList>
    </citation>
    <scope>NUCLEOTIDE SEQUENCE</scope>
</reference>
<keyword evidence="3" id="KW-1185">Reference proteome</keyword>
<dbReference type="AlphaFoldDB" id="A0AAV2PCZ1"/>
<accession>A0AAV2PCZ1</accession>
<feature type="compositionally biased region" description="Basic and acidic residues" evidence="1">
    <location>
        <begin position="7"/>
        <end position="46"/>
    </location>
</feature>
<name>A0AAV2PCZ1_9HYME</name>
<evidence type="ECO:0000313" key="3">
    <source>
        <dbReference type="Proteomes" id="UP001497644"/>
    </source>
</evidence>
<protein>
    <submittedName>
        <fullName evidence="2">Uncharacterized protein</fullName>
    </submittedName>
</protein>
<gene>
    <name evidence="2" type="ORF">LPLAT_LOCUS14686</name>
</gene>